<feature type="compositionally biased region" description="Basic and acidic residues" evidence="1">
    <location>
        <begin position="34"/>
        <end position="51"/>
    </location>
</feature>
<evidence type="ECO:0000313" key="3">
    <source>
        <dbReference type="Proteomes" id="UP001066276"/>
    </source>
</evidence>
<dbReference type="AlphaFoldDB" id="A0AAV7S5S0"/>
<dbReference type="Proteomes" id="UP001066276">
    <property type="component" value="Chromosome 5"/>
</dbReference>
<feature type="compositionally biased region" description="Basic and acidic residues" evidence="1">
    <location>
        <begin position="104"/>
        <end position="115"/>
    </location>
</feature>
<accession>A0AAV7S5S0</accession>
<protein>
    <submittedName>
        <fullName evidence="2">Uncharacterized protein</fullName>
    </submittedName>
</protein>
<comment type="caution">
    <text evidence="2">The sequence shown here is derived from an EMBL/GenBank/DDBJ whole genome shotgun (WGS) entry which is preliminary data.</text>
</comment>
<evidence type="ECO:0000313" key="2">
    <source>
        <dbReference type="EMBL" id="KAJ1158869.1"/>
    </source>
</evidence>
<feature type="region of interest" description="Disordered" evidence="1">
    <location>
        <begin position="26"/>
        <end position="140"/>
    </location>
</feature>
<dbReference type="EMBL" id="JANPWB010000009">
    <property type="protein sequence ID" value="KAJ1158869.1"/>
    <property type="molecule type" value="Genomic_DNA"/>
</dbReference>
<sequence>MVESLLMNLPTPVLTVVAGYHTTGGLATECPEGTPERREHGSTYVNPDKKGSQAAHGEQSRKEDADKEETNAERRKTGEEGKEEREMDTERREMGEEGKEESETDGKKAKEEKTRGTQNRQPRPRRELANAGMCLIIESL</sequence>
<reference evidence="2" key="1">
    <citation type="journal article" date="2022" name="bioRxiv">
        <title>Sequencing and chromosome-scale assembly of the giantPleurodeles waltlgenome.</title>
        <authorList>
            <person name="Brown T."/>
            <person name="Elewa A."/>
            <person name="Iarovenko S."/>
            <person name="Subramanian E."/>
            <person name="Araus A.J."/>
            <person name="Petzold A."/>
            <person name="Susuki M."/>
            <person name="Suzuki K.-i.T."/>
            <person name="Hayashi T."/>
            <person name="Toyoda A."/>
            <person name="Oliveira C."/>
            <person name="Osipova E."/>
            <person name="Leigh N.D."/>
            <person name="Simon A."/>
            <person name="Yun M.H."/>
        </authorList>
    </citation>
    <scope>NUCLEOTIDE SEQUENCE</scope>
    <source>
        <strain evidence="2">20211129_DDA</strain>
        <tissue evidence="2">Liver</tissue>
    </source>
</reference>
<organism evidence="2 3">
    <name type="scientific">Pleurodeles waltl</name>
    <name type="common">Iberian ribbed newt</name>
    <dbReference type="NCBI Taxonomy" id="8319"/>
    <lineage>
        <taxon>Eukaryota</taxon>
        <taxon>Metazoa</taxon>
        <taxon>Chordata</taxon>
        <taxon>Craniata</taxon>
        <taxon>Vertebrata</taxon>
        <taxon>Euteleostomi</taxon>
        <taxon>Amphibia</taxon>
        <taxon>Batrachia</taxon>
        <taxon>Caudata</taxon>
        <taxon>Salamandroidea</taxon>
        <taxon>Salamandridae</taxon>
        <taxon>Pleurodelinae</taxon>
        <taxon>Pleurodeles</taxon>
    </lineage>
</organism>
<keyword evidence="3" id="KW-1185">Reference proteome</keyword>
<feature type="compositionally biased region" description="Basic and acidic residues" evidence="1">
    <location>
        <begin position="58"/>
        <end position="97"/>
    </location>
</feature>
<name>A0AAV7S5S0_PLEWA</name>
<gene>
    <name evidence="2" type="ORF">NDU88_011542</name>
</gene>
<evidence type="ECO:0000256" key="1">
    <source>
        <dbReference type="SAM" id="MobiDB-lite"/>
    </source>
</evidence>
<proteinExistence type="predicted"/>